<keyword evidence="4" id="KW-1185">Reference proteome</keyword>
<keyword evidence="2" id="KW-0812">Transmembrane</keyword>
<evidence type="ECO:0000256" key="2">
    <source>
        <dbReference type="SAM" id="Phobius"/>
    </source>
</evidence>
<dbReference type="Proteomes" id="UP001595778">
    <property type="component" value="Unassembled WGS sequence"/>
</dbReference>
<organism evidence="3 4">
    <name type="scientific">Arthrobacter sedimenti</name>
    <dbReference type="NCBI Taxonomy" id="2694931"/>
    <lineage>
        <taxon>Bacteria</taxon>
        <taxon>Bacillati</taxon>
        <taxon>Actinomycetota</taxon>
        <taxon>Actinomycetes</taxon>
        <taxon>Micrococcales</taxon>
        <taxon>Micrococcaceae</taxon>
        <taxon>Arthrobacter</taxon>
    </lineage>
</organism>
<reference evidence="4" key="1">
    <citation type="journal article" date="2019" name="Int. J. Syst. Evol. Microbiol.">
        <title>The Global Catalogue of Microorganisms (GCM) 10K type strain sequencing project: providing services to taxonomists for standard genome sequencing and annotation.</title>
        <authorList>
            <consortium name="The Broad Institute Genomics Platform"/>
            <consortium name="The Broad Institute Genome Sequencing Center for Infectious Disease"/>
            <person name="Wu L."/>
            <person name="Ma J."/>
        </authorList>
    </citation>
    <scope>NUCLEOTIDE SEQUENCE [LARGE SCALE GENOMIC DNA]</scope>
    <source>
        <strain evidence="4">PJ61</strain>
    </source>
</reference>
<sequence length="304" mass="30764">MSSPSLTLPSQERIPARRRLLEILGALAIAATYIYLVLNQPADITGGPGSASALIALAGFLAGAVLLIVAVLPTLPASTLVLIPVALVLNIVLGQFVGSTLVPFYLDAFGTVLIAVLAGPAAGAATGALSSIVWSFFNPTVLPFAAGAALIGCLAGLAARYGLFRRFYLAPVAGFVTGIIAGVVSAPVAAFVFGGTSGVATGAIVSAFRAMGDTLLGAITKQALISDPMDKAIVFTIVAILAYALPRRARQQFPFIRRHRVLAGNTPAANARVDAPAEGTVQAPAQGTAQAPVPGTARDSAPKG</sequence>
<name>A0ABV8WNF9_9MICC</name>
<keyword evidence="2" id="KW-0472">Membrane</keyword>
<feature type="transmembrane region" description="Helical" evidence="2">
    <location>
        <begin position="141"/>
        <end position="161"/>
    </location>
</feature>
<feature type="transmembrane region" description="Helical" evidence="2">
    <location>
        <begin position="112"/>
        <end position="134"/>
    </location>
</feature>
<feature type="transmembrane region" description="Helical" evidence="2">
    <location>
        <begin position="167"/>
        <end position="184"/>
    </location>
</feature>
<feature type="region of interest" description="Disordered" evidence="1">
    <location>
        <begin position="273"/>
        <end position="304"/>
    </location>
</feature>
<protein>
    <submittedName>
        <fullName evidence="3">ECF transporter S component</fullName>
    </submittedName>
</protein>
<comment type="caution">
    <text evidence="3">The sequence shown here is derived from an EMBL/GenBank/DDBJ whole genome shotgun (WGS) entry which is preliminary data.</text>
</comment>
<feature type="transmembrane region" description="Helical" evidence="2">
    <location>
        <begin position="191"/>
        <end position="212"/>
    </location>
</feature>
<feature type="transmembrane region" description="Helical" evidence="2">
    <location>
        <begin position="20"/>
        <end position="38"/>
    </location>
</feature>
<evidence type="ECO:0000256" key="1">
    <source>
        <dbReference type="SAM" id="MobiDB-lite"/>
    </source>
</evidence>
<evidence type="ECO:0000313" key="3">
    <source>
        <dbReference type="EMBL" id="MFC4397926.1"/>
    </source>
</evidence>
<keyword evidence="2" id="KW-1133">Transmembrane helix</keyword>
<accession>A0ABV8WNF9</accession>
<feature type="transmembrane region" description="Helical" evidence="2">
    <location>
        <begin position="50"/>
        <end position="72"/>
    </location>
</feature>
<dbReference type="EMBL" id="JBHSDQ010000009">
    <property type="protein sequence ID" value="MFC4397926.1"/>
    <property type="molecule type" value="Genomic_DNA"/>
</dbReference>
<dbReference type="RefSeq" id="WP_376979245.1">
    <property type="nucleotide sequence ID" value="NZ_JBHSDQ010000009.1"/>
</dbReference>
<feature type="transmembrane region" description="Helical" evidence="2">
    <location>
        <begin position="79"/>
        <end position="106"/>
    </location>
</feature>
<feature type="transmembrane region" description="Helical" evidence="2">
    <location>
        <begin position="232"/>
        <end position="249"/>
    </location>
</feature>
<evidence type="ECO:0000313" key="4">
    <source>
        <dbReference type="Proteomes" id="UP001595778"/>
    </source>
</evidence>
<gene>
    <name evidence="3" type="ORF">ACFO0G_17630</name>
</gene>
<proteinExistence type="predicted"/>